<evidence type="ECO:0000256" key="1">
    <source>
        <dbReference type="ARBA" id="ARBA00008728"/>
    </source>
</evidence>
<feature type="chain" id="PRO_5012730422" evidence="2">
    <location>
        <begin position="32"/>
        <end position="302"/>
    </location>
</feature>
<organism evidence="3 4">
    <name type="scientific">Pseudoxanthomonas indica</name>
    <dbReference type="NCBI Taxonomy" id="428993"/>
    <lineage>
        <taxon>Bacteria</taxon>
        <taxon>Pseudomonadati</taxon>
        <taxon>Pseudomonadota</taxon>
        <taxon>Gammaproteobacteria</taxon>
        <taxon>Lysobacterales</taxon>
        <taxon>Lysobacteraceae</taxon>
        <taxon>Pseudoxanthomonas</taxon>
    </lineage>
</organism>
<feature type="signal peptide" evidence="2">
    <location>
        <begin position="1"/>
        <end position="31"/>
    </location>
</feature>
<name>A0A1T5M1H3_9GAMM</name>
<dbReference type="InterPro" id="IPR036777">
    <property type="entry name" value="Channel_Tsx-like_sf"/>
</dbReference>
<dbReference type="InterPro" id="IPR018013">
    <property type="entry name" value="Channel_Tsx-like"/>
</dbReference>
<evidence type="ECO:0000256" key="2">
    <source>
        <dbReference type="SAM" id="SignalP"/>
    </source>
</evidence>
<dbReference type="STRING" id="428993.SAMN06296058_3601"/>
<gene>
    <name evidence="3" type="ORF">SAMN06296058_3601</name>
</gene>
<dbReference type="GO" id="GO:0009279">
    <property type="term" value="C:cell outer membrane"/>
    <property type="evidence" value="ECO:0007669"/>
    <property type="project" value="InterPro"/>
</dbReference>
<protein>
    <submittedName>
        <fullName evidence="3">Nucleoside-specific outer membrane channel protein Tsx</fullName>
    </submittedName>
</protein>
<comment type="similarity">
    <text evidence="1">Belongs to the nucleoside-specific channel-forming outer membrane porin (Tsx) (TC 1.B.10) family.</text>
</comment>
<accession>A0A1T5M1H3</accession>
<dbReference type="RefSeq" id="WP_176140906.1">
    <property type="nucleotide sequence ID" value="NZ_BMCL01000004.1"/>
</dbReference>
<evidence type="ECO:0000313" key="3">
    <source>
        <dbReference type="EMBL" id="SKC82076.1"/>
    </source>
</evidence>
<dbReference type="AlphaFoldDB" id="A0A1T5M1H3"/>
<dbReference type="Pfam" id="PF03502">
    <property type="entry name" value="Channel_Tsx"/>
    <property type="match status" value="1"/>
</dbReference>
<dbReference type="EMBL" id="FUZV01000002">
    <property type="protein sequence ID" value="SKC82076.1"/>
    <property type="molecule type" value="Genomic_DNA"/>
</dbReference>
<dbReference type="Gene3D" id="2.40.230.20">
    <property type="entry name" value="Nucleoside-specific channel-forming protein, Tsx-like"/>
    <property type="match status" value="1"/>
</dbReference>
<dbReference type="SUPFAM" id="SSF111364">
    <property type="entry name" value="Tsx-like channel"/>
    <property type="match status" value="1"/>
</dbReference>
<evidence type="ECO:0000313" key="4">
    <source>
        <dbReference type="Proteomes" id="UP000190341"/>
    </source>
</evidence>
<reference evidence="3 4" key="1">
    <citation type="submission" date="2017-02" db="EMBL/GenBank/DDBJ databases">
        <authorList>
            <person name="Peterson S.W."/>
        </authorList>
    </citation>
    <scope>NUCLEOTIDE SEQUENCE [LARGE SCALE GENOMIC DNA]</scope>
    <source>
        <strain evidence="3 4">P15</strain>
    </source>
</reference>
<dbReference type="Proteomes" id="UP000190341">
    <property type="component" value="Unassembled WGS sequence"/>
</dbReference>
<proteinExistence type="inferred from homology"/>
<keyword evidence="4" id="KW-1185">Reference proteome</keyword>
<sequence>MLTCCSLKFGGRHALAWAIAWIAGALTPAFAQETAADAAATPATPPAADSFFLWTDTSVSVLPWGTGFEVDPSEQSTITLEHAHESKVGDLFMFVDFTRMHGAPAGLDKDTWYGEFGPRLSFGKLSGKDLSHTFFKRSLFEIKDVLLALQYERGEDPDVAEAALVGLGLNLDVREAGLLGGLGKFNYVQLNIYGRAELTEGTEHGFRDMQITMVASYPFTVGGSDWLLDGYYDWVLGLGSEQWSYHLNPQLTVDLGELAGYAPRKFYAGVEVDLWWNKYQIPNSSGFDTHQQAASLLFKYHF</sequence>
<keyword evidence="2" id="KW-0732">Signal</keyword>